<proteinExistence type="predicted"/>
<accession>A0AAY5L1K2</accession>
<evidence type="ECO:0000256" key="1">
    <source>
        <dbReference type="SAM" id="Coils"/>
    </source>
</evidence>
<feature type="coiled-coil region" evidence="1">
    <location>
        <begin position="521"/>
        <end position="548"/>
    </location>
</feature>
<name>A0AAY5L1K2_ESOLU</name>
<dbReference type="SMART" id="SM00240">
    <property type="entry name" value="FHA"/>
    <property type="match status" value="1"/>
</dbReference>
<evidence type="ECO:0000256" key="2">
    <source>
        <dbReference type="SAM" id="MobiDB-lite"/>
    </source>
</evidence>
<dbReference type="PROSITE" id="PS50006">
    <property type="entry name" value="FHA_DOMAIN"/>
    <property type="match status" value="1"/>
</dbReference>
<dbReference type="PANTHER" id="PTHR18853:SF7">
    <property type="entry name" value="FORKHEAD-ASSOCIATED DOMAIN-CONTAINING PROTEIN 1"/>
    <property type="match status" value="1"/>
</dbReference>
<evidence type="ECO:0000259" key="3">
    <source>
        <dbReference type="PROSITE" id="PS50006"/>
    </source>
</evidence>
<feature type="domain" description="FHA" evidence="3">
    <location>
        <begin position="36"/>
        <end position="87"/>
    </location>
</feature>
<organism evidence="4 5">
    <name type="scientific">Esox lucius</name>
    <name type="common">Northern pike</name>
    <dbReference type="NCBI Taxonomy" id="8010"/>
    <lineage>
        <taxon>Eukaryota</taxon>
        <taxon>Metazoa</taxon>
        <taxon>Chordata</taxon>
        <taxon>Craniata</taxon>
        <taxon>Vertebrata</taxon>
        <taxon>Euteleostomi</taxon>
        <taxon>Actinopterygii</taxon>
        <taxon>Neopterygii</taxon>
        <taxon>Teleostei</taxon>
        <taxon>Protacanthopterygii</taxon>
        <taxon>Esociformes</taxon>
        <taxon>Esocidae</taxon>
        <taxon>Esox</taxon>
    </lineage>
</organism>
<sequence length="1171" mass="133712">MTGSEEFANIIYFLKRQMRGYLKATGWVFKLQAETTTVGRHRDCDLCLLNEGVEEHHARIVWSKSERCFVLSDLNTSHGTYVNDCCIHNAAVRLTPGDELSFGCGGSIYQLAIDSPPMLRPPPIHNRTASQNSHQLIEEPPLTSYPSSPFSQLPLLPGSPSVPIAWVSRGSSITPRPPDRQRAATVGAKWTGQSNLSKQHVTSSRIWTGPIGRGPIQRTDAMASQSSQALQHLLQEKEERLLRQEDQVRRLVVFESESQRKDGVIAGLRDEVSALRHQLTMSQQTDHDIKHRLLNMERDINDKREQIELVKEQMIELQKCSSEVIRQSVTERDLKISNIRGQMERLKRENRNSTGLITSLQRDLASREKQALKLASEVDRLRQEIRRKDIQLGSTATKISTMSKKHQEELLNHANEAMTLKKSIEKLEDTLREKQRLLEHQTTEKDLLYNRLKMKFEEQASMLAEYETQRHSQQERSKAELELVQAQVKHFRDQLLLMLSPESSDSTSCAALSDQQVLQQLAEFLGEKERLKNKLEESERGLLEALAEHKMAAEDSEKLKSRLETCQELCSADALKKAMTSLQEESVSPALAWVQASVLSIMATHLMLLQSATQALLKSGIDVSHTTEGVLNGITTMVNEHQRNKVELQHLKVHLENLQEREANSTELQVHLRITREELEQHKKQMVVKQHDLEKELEEKKGELEEMKGELEEKKGELETVRQAQTTLQQEVQTQEASWHAMLEETGRREEKWQSEVQKALERGSEEERERYRVREVEYREQVRQHAHTIVALEKSLVQSTRTAQELKQERDTLIGQLRALELKSRTSVRSPSPLEARALQAPQASEANTTSRADLAQSQLEMHSQGDIIEALSRDLASANSRITDLTGELSEKQKMELEQLKALVVDQRVQLSMLTQKLMLMSQLIEQKGEELQKVRDELRLCQVDLEKRLTAEREMKDKRANPRQPDITPQTKNGWPHPGEFRGETLDHSSRLDLSDALDLSERTYLDLARALCKALELSEGQLEGCMPLQHLSQEERARLGSLRHTDLDLLLSRVALQQSHAERLENLLQQEHREMTALRESQAADQEHQARLDILKNKLEAESQESSLLHKALLHTQNSKAVKNHKAVSVKRVQKKSGQKTSTDSSICTEANDKVIPSFNWKPKTDK</sequence>
<reference evidence="4" key="3">
    <citation type="submission" date="2025-09" db="UniProtKB">
        <authorList>
            <consortium name="Ensembl"/>
        </authorList>
    </citation>
    <scope>IDENTIFICATION</scope>
</reference>
<dbReference type="Ensembl" id="ENSELUT00000094830.1">
    <property type="protein sequence ID" value="ENSELUP00000092597.1"/>
    <property type="gene ID" value="ENSELUG00000007487.3"/>
</dbReference>
<dbReference type="Gene3D" id="2.60.200.20">
    <property type="match status" value="1"/>
</dbReference>
<feature type="coiled-coil region" evidence="1">
    <location>
        <begin position="790"/>
        <end position="824"/>
    </location>
</feature>
<feature type="region of interest" description="Disordered" evidence="2">
    <location>
        <begin position="955"/>
        <end position="991"/>
    </location>
</feature>
<feature type="coiled-coil region" evidence="1">
    <location>
        <begin position="638"/>
        <end position="763"/>
    </location>
</feature>
<feature type="compositionally biased region" description="Basic residues" evidence="2">
    <location>
        <begin position="1127"/>
        <end position="1142"/>
    </location>
</feature>
<dbReference type="AlphaFoldDB" id="A0AAY5L1K2"/>
<dbReference type="InterPro" id="IPR052642">
    <property type="entry name" value="CC-FHA_domain"/>
</dbReference>
<dbReference type="Pfam" id="PF00498">
    <property type="entry name" value="FHA"/>
    <property type="match status" value="1"/>
</dbReference>
<reference evidence="4" key="2">
    <citation type="submission" date="2025-08" db="UniProtKB">
        <authorList>
            <consortium name="Ensembl"/>
        </authorList>
    </citation>
    <scope>IDENTIFICATION</scope>
</reference>
<dbReference type="Proteomes" id="UP000265140">
    <property type="component" value="Chromosome 12"/>
</dbReference>
<keyword evidence="5" id="KW-1185">Reference proteome</keyword>
<feature type="coiled-coil region" evidence="1">
    <location>
        <begin position="293"/>
        <end position="469"/>
    </location>
</feature>
<dbReference type="PANTHER" id="PTHR18853">
    <property type="entry name" value="FORKHEAD-ASSOCIATED DOMAIN-CONTAINING PROTEIN 1-RELATED"/>
    <property type="match status" value="1"/>
</dbReference>
<feature type="compositionally biased region" description="Polar residues" evidence="2">
    <location>
        <begin position="843"/>
        <end position="854"/>
    </location>
</feature>
<feature type="compositionally biased region" description="Basic and acidic residues" evidence="2">
    <location>
        <begin position="982"/>
        <end position="991"/>
    </location>
</feature>
<dbReference type="InterPro" id="IPR000253">
    <property type="entry name" value="FHA_dom"/>
</dbReference>
<gene>
    <name evidence="4" type="primary">FHAD1</name>
</gene>
<feature type="compositionally biased region" description="Polar residues" evidence="2">
    <location>
        <begin position="1143"/>
        <end position="1153"/>
    </location>
</feature>
<dbReference type="SUPFAM" id="SSF49879">
    <property type="entry name" value="SMAD/FHA domain"/>
    <property type="match status" value="1"/>
</dbReference>
<evidence type="ECO:0000313" key="4">
    <source>
        <dbReference type="Ensembl" id="ENSELUP00000092597.1"/>
    </source>
</evidence>
<dbReference type="RefSeq" id="XP_019907054.2">
    <property type="nucleotide sequence ID" value="XM_020051495.2"/>
</dbReference>
<feature type="coiled-coil region" evidence="1">
    <location>
        <begin position="870"/>
        <end position="919"/>
    </location>
</feature>
<dbReference type="InterPro" id="IPR008984">
    <property type="entry name" value="SMAD_FHA_dom_sf"/>
</dbReference>
<protein>
    <recommendedName>
        <fullName evidence="3">FHA domain-containing protein</fullName>
    </recommendedName>
</protein>
<keyword evidence="1" id="KW-0175">Coiled coil</keyword>
<reference evidence="4 5" key="1">
    <citation type="submission" date="2020-02" db="EMBL/GenBank/DDBJ databases">
        <title>Esox lucius (northern pike) genome, fEsoLuc1, primary haplotype.</title>
        <authorList>
            <person name="Myers G."/>
            <person name="Karagic N."/>
            <person name="Meyer A."/>
            <person name="Pippel M."/>
            <person name="Reichard M."/>
            <person name="Winkler S."/>
            <person name="Tracey A."/>
            <person name="Sims Y."/>
            <person name="Howe K."/>
            <person name="Rhie A."/>
            <person name="Formenti G."/>
            <person name="Durbin R."/>
            <person name="Fedrigo O."/>
            <person name="Jarvis E.D."/>
        </authorList>
    </citation>
    <scope>NUCLEOTIDE SEQUENCE [LARGE SCALE GENOMIC DNA]</scope>
</reference>
<dbReference type="GeneID" id="105013865"/>
<evidence type="ECO:0000313" key="5">
    <source>
        <dbReference type="Proteomes" id="UP000265140"/>
    </source>
</evidence>
<feature type="region of interest" description="Disordered" evidence="2">
    <location>
        <begin position="825"/>
        <end position="854"/>
    </location>
</feature>
<feature type="region of interest" description="Disordered" evidence="2">
    <location>
        <begin position="1127"/>
        <end position="1153"/>
    </location>
</feature>
<dbReference type="GeneTree" id="ENSGT00940000154171"/>
<feature type="coiled-coil region" evidence="1">
    <location>
        <begin position="1058"/>
        <end position="1109"/>
    </location>
</feature>